<dbReference type="EC" id="5.6.2.2" evidence="8"/>
<evidence type="ECO:0000256" key="2">
    <source>
        <dbReference type="ARBA" id="ARBA00008263"/>
    </source>
</evidence>
<dbReference type="CDD" id="cd00187">
    <property type="entry name" value="TOP4c"/>
    <property type="match status" value="1"/>
</dbReference>
<dbReference type="PROSITE" id="PS52040">
    <property type="entry name" value="TOPO_IIA"/>
    <property type="match status" value="1"/>
</dbReference>
<evidence type="ECO:0000256" key="9">
    <source>
        <dbReference type="PROSITE-ProRule" id="PRU01384"/>
    </source>
</evidence>
<keyword evidence="8" id="KW-0963">Cytoplasm</keyword>
<feature type="active site" description="O-(5'-phospho-DNA)-tyrosine intermediate" evidence="8 9">
    <location>
        <position position="127"/>
    </location>
</feature>
<keyword evidence="5 8" id="KW-0799">Topoisomerase</keyword>
<evidence type="ECO:0000256" key="3">
    <source>
        <dbReference type="ARBA" id="ARBA00022741"/>
    </source>
</evidence>
<dbReference type="Gene3D" id="3.30.1360.40">
    <property type="match status" value="1"/>
</dbReference>
<evidence type="ECO:0000256" key="1">
    <source>
        <dbReference type="ARBA" id="ARBA00000185"/>
    </source>
</evidence>
<keyword evidence="4 8" id="KW-0067">ATP-binding</keyword>
<dbReference type="Proteomes" id="UP000176650">
    <property type="component" value="Unassembled WGS sequence"/>
</dbReference>
<keyword evidence="3 8" id="KW-0547">Nucleotide-binding</keyword>
<comment type="subcellular location">
    <subcellularLocation>
        <location evidence="8">Cytoplasm</location>
    </subcellularLocation>
</comment>
<dbReference type="SUPFAM" id="SSF101904">
    <property type="entry name" value="GyrA/ParC C-terminal domain-like"/>
    <property type="match status" value="1"/>
</dbReference>
<dbReference type="InterPro" id="IPR002205">
    <property type="entry name" value="Topo_IIA_dom_A"/>
</dbReference>
<evidence type="ECO:0000256" key="7">
    <source>
        <dbReference type="ARBA" id="ARBA00023235"/>
    </source>
</evidence>
<dbReference type="SMART" id="SM00434">
    <property type="entry name" value="TOP4c"/>
    <property type="match status" value="1"/>
</dbReference>
<dbReference type="Gene3D" id="3.90.199.10">
    <property type="entry name" value="Topoisomerase II, domain 5"/>
    <property type="match status" value="1"/>
</dbReference>
<dbReference type="AlphaFoldDB" id="A0A1F5BV56"/>
<evidence type="ECO:0000259" key="10">
    <source>
        <dbReference type="PROSITE" id="PS52040"/>
    </source>
</evidence>
<feature type="short sequence motif" description="GyrA-box" evidence="8">
    <location>
        <begin position="532"/>
        <end position="538"/>
    </location>
</feature>
<dbReference type="InterPro" id="IPR005743">
    <property type="entry name" value="GyrA"/>
</dbReference>
<evidence type="ECO:0000256" key="4">
    <source>
        <dbReference type="ARBA" id="ARBA00022840"/>
    </source>
</evidence>
<dbReference type="GO" id="GO:0005694">
    <property type="term" value="C:chromosome"/>
    <property type="evidence" value="ECO:0007669"/>
    <property type="project" value="InterPro"/>
</dbReference>
<dbReference type="NCBIfam" id="NF004043">
    <property type="entry name" value="PRK05560.1"/>
    <property type="match status" value="1"/>
</dbReference>
<organism evidence="11 12">
    <name type="scientific">Candidatus Azambacteria bacterium RIFCSPLOWO2_01_FULL_46_25</name>
    <dbReference type="NCBI Taxonomy" id="1797298"/>
    <lineage>
        <taxon>Bacteria</taxon>
        <taxon>Candidatus Azamiibacteriota</taxon>
    </lineage>
</organism>
<feature type="domain" description="Topo IIA-type catalytic" evidence="10">
    <location>
        <begin position="39"/>
        <end position="505"/>
    </location>
</feature>
<dbReference type="GO" id="GO:0009330">
    <property type="term" value="C:DNA topoisomerase type II (double strand cut, ATP-hydrolyzing) complex"/>
    <property type="evidence" value="ECO:0007669"/>
    <property type="project" value="TreeGrafter"/>
</dbReference>
<sequence length="827" mass="91382">MPEEEKLQAIGNIEPRELVQEMKESYLDYAMSVIVSRALPDVRDGMKPVHRRILWGMWEAGNAAGSKLRKSANTVGEVMGRYHPHGDSAIYDSLVRMAQDFSLRYPLVEGQGNFGSIDGDGAAAMRYTEARLARISDEMLGDIGKDTVDFTGNYDGSRQEPKVLPARIPQLLLNGQMGIAVGMATNIPPHNLTELIAATMHLVDHPKAEMEDLLEFVKGPDFPTGGIIYNQRDIATAYSTGKGPLTVRAKTEIIENKSGHQQILISEIPYQVNKSSLIEKMADLVKEKKVEGIKDIRDESDKEGLRIVIDLKNDAFAQKVLNKLFKFTDLQKMFHVNMLALVDGIQPSVLSLKAMLEYFIAHRKEVVVRRTKYDLRKAEDRAHILEGLKKALDHIDQVIATIKKSATKEVAHAQLMAKFKLSDLQTTAILEMRLQTLAGLERKKIEDELNEKLKLIAYLKGLLKDPKKIMGVIKAELEEVGKTYGDERRTKIVKGAVSEFKEEDLIPDEETVIALSYGGYIKRVNPALYRTQKRGGKGMVGMETKEEDVVEHFLSASSHANILFFTDKGKVFQTKAYEIPESSRIARGKALANILEVSAQDKITALVDVKEKLGKKNKTGAKAEGDTYLIMATKNGVIKKVNVAEFNTVRRTGVLALSLKGADMLKWVRASHGNDEIVLLTKNGKAIRFHEKDVRAMGRMAAGVKAITLKGGDEVVGVDVIPHGKESAHELLVMSENGYGKKTSLKEYHAQGRGGQGVKTYKVTGKTGRLIASLLIGPELEDLIAISKKGQVLRTTLASVPSLSRATQGVRMMRCAPHDAIASVVCL</sequence>
<dbReference type="InterPro" id="IPR013760">
    <property type="entry name" value="Topo_IIA-like_dom_sf"/>
</dbReference>
<dbReference type="EMBL" id="MEYS01000001">
    <property type="protein sequence ID" value="OGD34461.1"/>
    <property type="molecule type" value="Genomic_DNA"/>
</dbReference>
<dbReference type="GO" id="GO:0005524">
    <property type="term" value="F:ATP binding"/>
    <property type="evidence" value="ECO:0007669"/>
    <property type="project" value="UniProtKB-UniRule"/>
</dbReference>
<comment type="subunit">
    <text evidence="8">Heterotetramer, composed of two GyrA and two GyrB chains. In the heterotetramer, GyrA contains the active site tyrosine that forms a transient covalent intermediate with DNA, while GyrB binds cofactors and catalyzes ATP hydrolysis.</text>
</comment>
<gene>
    <name evidence="8" type="primary">gyrA</name>
    <name evidence="11" type="ORF">A2988_02975</name>
</gene>
<comment type="similarity">
    <text evidence="2 8">Belongs to the type II topoisomerase GyrA/ParC subunit family.</text>
</comment>
<evidence type="ECO:0000256" key="8">
    <source>
        <dbReference type="HAMAP-Rule" id="MF_01897"/>
    </source>
</evidence>
<dbReference type="Gene3D" id="1.10.268.10">
    <property type="entry name" value="Topoisomerase, domain 3"/>
    <property type="match status" value="1"/>
</dbReference>
<comment type="function">
    <text evidence="8">A type II topoisomerase that negatively supercoils closed circular double-stranded (ds) DNA in an ATP-dependent manner to modulate DNA topology and maintain chromosomes in an underwound state. Negative supercoiling favors strand separation, and DNA replication, transcription, recombination and repair, all of which involve strand separation. Also able to catalyze the interconversion of other topological isomers of dsDNA rings, including catenanes and knotted rings. Type II topoisomerases break and join 2 DNA strands simultaneously in an ATP-dependent manner.</text>
</comment>
<evidence type="ECO:0000313" key="11">
    <source>
        <dbReference type="EMBL" id="OGD34461.1"/>
    </source>
</evidence>
<dbReference type="STRING" id="1797298.A2988_02975"/>
<reference evidence="11 12" key="1">
    <citation type="journal article" date="2016" name="Nat. Commun.">
        <title>Thousands of microbial genomes shed light on interconnected biogeochemical processes in an aquifer system.</title>
        <authorList>
            <person name="Anantharaman K."/>
            <person name="Brown C.T."/>
            <person name="Hug L.A."/>
            <person name="Sharon I."/>
            <person name="Castelle C.J."/>
            <person name="Probst A.J."/>
            <person name="Thomas B.C."/>
            <person name="Singh A."/>
            <person name="Wilkins M.J."/>
            <person name="Karaoz U."/>
            <person name="Brodie E.L."/>
            <person name="Williams K.H."/>
            <person name="Hubbard S.S."/>
            <person name="Banfield J.F."/>
        </authorList>
    </citation>
    <scope>NUCLEOTIDE SEQUENCE [LARGE SCALE GENOMIC DNA]</scope>
</reference>
<dbReference type="Gene3D" id="2.120.10.90">
    <property type="entry name" value="DNA gyrase/topoisomerase IV, subunit A, C-terminal"/>
    <property type="match status" value="1"/>
</dbReference>
<dbReference type="PANTHER" id="PTHR43493:SF5">
    <property type="entry name" value="DNA GYRASE SUBUNIT A, CHLOROPLASTIC_MITOCHONDRIAL"/>
    <property type="match status" value="1"/>
</dbReference>
<dbReference type="FunFam" id="3.90.199.10:FF:000001">
    <property type="entry name" value="DNA gyrase subunit A"/>
    <property type="match status" value="1"/>
</dbReference>
<keyword evidence="6 8" id="KW-0238">DNA-binding</keyword>
<name>A0A1F5BV56_9BACT</name>
<evidence type="ECO:0000256" key="5">
    <source>
        <dbReference type="ARBA" id="ARBA00023029"/>
    </source>
</evidence>
<dbReference type="InterPro" id="IPR035516">
    <property type="entry name" value="Gyrase/topoIV_suA_C"/>
</dbReference>
<dbReference type="GO" id="GO:0006261">
    <property type="term" value="P:DNA-templated DNA replication"/>
    <property type="evidence" value="ECO:0007669"/>
    <property type="project" value="UniProtKB-UniRule"/>
</dbReference>
<dbReference type="Pfam" id="PF03989">
    <property type="entry name" value="DNA_gyraseA_C"/>
    <property type="match status" value="6"/>
</dbReference>
<dbReference type="GO" id="GO:0003677">
    <property type="term" value="F:DNA binding"/>
    <property type="evidence" value="ECO:0007669"/>
    <property type="project" value="UniProtKB-UniRule"/>
</dbReference>
<dbReference type="FunFam" id="1.10.268.10:FF:000001">
    <property type="entry name" value="DNA gyrase subunit A"/>
    <property type="match status" value="1"/>
</dbReference>
<accession>A0A1F5BV56</accession>
<dbReference type="InterPro" id="IPR050220">
    <property type="entry name" value="Type_II_DNA_Topoisomerases"/>
</dbReference>
<dbReference type="NCBIfam" id="TIGR01063">
    <property type="entry name" value="gyrA"/>
    <property type="match status" value="1"/>
</dbReference>
<evidence type="ECO:0000256" key="6">
    <source>
        <dbReference type="ARBA" id="ARBA00023125"/>
    </source>
</evidence>
<evidence type="ECO:0000313" key="12">
    <source>
        <dbReference type="Proteomes" id="UP000176650"/>
    </source>
</evidence>
<dbReference type="InterPro" id="IPR006691">
    <property type="entry name" value="GyrA/parC_rep"/>
</dbReference>
<dbReference type="FunFam" id="3.30.1360.40:FF:000002">
    <property type="entry name" value="DNA gyrase subunit A"/>
    <property type="match status" value="1"/>
</dbReference>
<comment type="miscellaneous">
    <text evidence="8">Few gyrases are as efficient as E.coli at forming negative supercoils. Not all organisms have 2 type II topoisomerases; in organisms with a single type II topoisomerase this enzyme also has to decatenate newly replicated chromosomes.</text>
</comment>
<protein>
    <recommendedName>
        <fullName evidence="8">DNA gyrase subunit A</fullName>
        <ecNumber evidence="8">5.6.2.2</ecNumber>
    </recommendedName>
</protein>
<dbReference type="PANTHER" id="PTHR43493">
    <property type="entry name" value="DNA GYRASE/TOPOISOMERASE SUBUNIT A"/>
    <property type="match status" value="1"/>
</dbReference>
<comment type="caution">
    <text evidence="11">The sequence shown here is derived from an EMBL/GenBank/DDBJ whole genome shotgun (WGS) entry which is preliminary data.</text>
</comment>
<dbReference type="GO" id="GO:0034335">
    <property type="term" value="F:DNA negative supercoiling activity"/>
    <property type="evidence" value="ECO:0007669"/>
    <property type="project" value="UniProtKB-ARBA"/>
</dbReference>
<dbReference type="SUPFAM" id="SSF56719">
    <property type="entry name" value="Type II DNA topoisomerase"/>
    <property type="match status" value="1"/>
</dbReference>
<dbReference type="GO" id="GO:0006265">
    <property type="term" value="P:DNA topological change"/>
    <property type="evidence" value="ECO:0007669"/>
    <property type="project" value="UniProtKB-UniRule"/>
</dbReference>
<proteinExistence type="inferred from homology"/>
<dbReference type="HAMAP" id="MF_01897">
    <property type="entry name" value="GyrA"/>
    <property type="match status" value="1"/>
</dbReference>
<comment type="catalytic activity">
    <reaction evidence="1 8 9">
        <text>ATP-dependent breakage, passage and rejoining of double-stranded DNA.</text>
        <dbReference type="EC" id="5.6.2.2"/>
    </reaction>
</comment>
<dbReference type="Pfam" id="PF00521">
    <property type="entry name" value="DNA_topoisoIV"/>
    <property type="match status" value="1"/>
</dbReference>
<dbReference type="InterPro" id="IPR013757">
    <property type="entry name" value="Topo_IIA_A_a_sf"/>
</dbReference>
<dbReference type="NCBIfam" id="NF004044">
    <property type="entry name" value="PRK05561.1"/>
    <property type="match status" value="1"/>
</dbReference>
<keyword evidence="7 8" id="KW-0413">Isomerase</keyword>
<dbReference type="InterPro" id="IPR013758">
    <property type="entry name" value="Topo_IIA_A/C_ab"/>
</dbReference>
<dbReference type="GO" id="GO:0005737">
    <property type="term" value="C:cytoplasm"/>
    <property type="evidence" value="ECO:0007669"/>
    <property type="project" value="UniProtKB-SubCell"/>
</dbReference>